<dbReference type="Gene3D" id="3.80.10.10">
    <property type="entry name" value="Ribonuclease Inhibitor"/>
    <property type="match status" value="2"/>
</dbReference>
<dbReference type="InterPro" id="IPR052394">
    <property type="entry name" value="LRR-containing"/>
</dbReference>
<evidence type="ECO:0000313" key="2">
    <source>
        <dbReference type="RefSeq" id="XP_036367999.1"/>
    </source>
</evidence>
<dbReference type="Pfam" id="PF13516">
    <property type="entry name" value="LRR_6"/>
    <property type="match status" value="3"/>
</dbReference>
<accession>A0A7E6FJY2</accession>
<organism evidence="1 2">
    <name type="scientific">Octopus sinensis</name>
    <name type="common">East Asian common octopus</name>
    <dbReference type="NCBI Taxonomy" id="2607531"/>
    <lineage>
        <taxon>Eukaryota</taxon>
        <taxon>Metazoa</taxon>
        <taxon>Spiralia</taxon>
        <taxon>Lophotrochozoa</taxon>
        <taxon>Mollusca</taxon>
        <taxon>Cephalopoda</taxon>
        <taxon>Coleoidea</taxon>
        <taxon>Octopodiformes</taxon>
        <taxon>Octopoda</taxon>
        <taxon>Incirrata</taxon>
        <taxon>Octopodidae</taxon>
        <taxon>Octopus</taxon>
    </lineage>
</organism>
<proteinExistence type="predicted"/>
<dbReference type="SMART" id="SM00368">
    <property type="entry name" value="LRR_RI"/>
    <property type="match status" value="4"/>
</dbReference>
<sequence>MEDSNTLNHKVDGQLRKSIDFDYIQLAKNCKGYLDLRSSKITLEELTILIPHIVGNIRINTFDLSQNHFSDEYGRIIARIIKNSDSIVEFCLKLNNLEGRGVQYIGQAIGYNNSIEILDMSWNHIRWPGAVSICNGIKINNCLNTLNVAYNGFGYEGAVALGEMLKHNKTLQTLDVSSNRICWKGSLIISKGLSKNRSLINLKVIFTSRYAICGRHYIFIYKRKKIVFQFILVSDHMVSLSSCGKTPSNKLSNPALQNFLDNLAFSMSLFVTPAEMEGKFRISPARGHAIIQD</sequence>
<name>A0A7E6FJY2_9MOLL</name>
<reference evidence="2" key="1">
    <citation type="submission" date="2025-08" db="UniProtKB">
        <authorList>
            <consortium name="RefSeq"/>
        </authorList>
    </citation>
    <scope>IDENTIFICATION</scope>
</reference>
<gene>
    <name evidence="2" type="primary">LOC118767482</name>
</gene>
<dbReference type="InterPro" id="IPR001611">
    <property type="entry name" value="Leu-rich_rpt"/>
</dbReference>
<dbReference type="Proteomes" id="UP000515154">
    <property type="component" value="Linkage group LG22"/>
</dbReference>
<protein>
    <submittedName>
        <fullName evidence="2">Leucine-rich repeat-containing protein 74B-like</fullName>
    </submittedName>
</protein>
<dbReference type="InterPro" id="IPR032675">
    <property type="entry name" value="LRR_dom_sf"/>
</dbReference>
<dbReference type="PANTHER" id="PTHR24114:SF2">
    <property type="entry name" value="F-BOX DOMAIN-CONTAINING PROTEIN-RELATED"/>
    <property type="match status" value="1"/>
</dbReference>
<dbReference type="PANTHER" id="PTHR24114">
    <property type="entry name" value="LEUCINE RICH REPEAT FAMILY PROTEIN"/>
    <property type="match status" value="1"/>
</dbReference>
<dbReference type="RefSeq" id="XP_036367999.1">
    <property type="nucleotide sequence ID" value="XM_036512106.1"/>
</dbReference>
<keyword evidence="1" id="KW-1185">Reference proteome</keyword>
<dbReference type="KEGG" id="osn:118767482"/>
<evidence type="ECO:0000313" key="1">
    <source>
        <dbReference type="Proteomes" id="UP000515154"/>
    </source>
</evidence>
<dbReference type="SUPFAM" id="SSF52047">
    <property type="entry name" value="RNI-like"/>
    <property type="match status" value="1"/>
</dbReference>
<dbReference type="AlphaFoldDB" id="A0A7E6FJY2"/>